<accession>A0A6L2PDC2</accession>
<evidence type="ECO:0000256" key="2">
    <source>
        <dbReference type="SAM" id="MobiDB-lite"/>
    </source>
</evidence>
<dbReference type="InterPro" id="IPR050230">
    <property type="entry name" value="CALM/Myosin/TropC-like"/>
</dbReference>
<dbReference type="Gene3D" id="1.10.238.10">
    <property type="entry name" value="EF-hand"/>
    <property type="match status" value="2"/>
</dbReference>
<dbReference type="Proteomes" id="UP000502823">
    <property type="component" value="Unassembled WGS sequence"/>
</dbReference>
<feature type="compositionally biased region" description="Basic and acidic residues" evidence="2">
    <location>
        <begin position="206"/>
        <end position="220"/>
    </location>
</feature>
<evidence type="ECO:0000313" key="5">
    <source>
        <dbReference type="Proteomes" id="UP000502823"/>
    </source>
</evidence>
<feature type="domain" description="EF-hand" evidence="3">
    <location>
        <begin position="72"/>
        <end position="107"/>
    </location>
</feature>
<feature type="non-terminal residue" evidence="4">
    <location>
        <position position="1"/>
    </location>
</feature>
<dbReference type="GO" id="GO:0016460">
    <property type="term" value="C:myosin II complex"/>
    <property type="evidence" value="ECO:0007669"/>
    <property type="project" value="TreeGrafter"/>
</dbReference>
<evidence type="ECO:0000313" key="4">
    <source>
        <dbReference type="EMBL" id="GFG28585.1"/>
    </source>
</evidence>
<dbReference type="InParanoid" id="A0A6L2PDC2"/>
<dbReference type="PANTHER" id="PTHR23048">
    <property type="entry name" value="MYOSIN LIGHT CHAIN 1, 3"/>
    <property type="match status" value="1"/>
</dbReference>
<sequence>LRRAFSMFDSSKAGKIENEKVRTILNTLGLAINDLELEALLEEEDKEEIGKLNFDSFCRVAMHFLDDEDNEVMQKELKEAFRLYDKDGNGYIPTSSLREILMALDDQLTPDQLDEMIGEIDTDGSGTVDFEVTNKEKTASAGRRRHSRCGIMRHVRVDWLWYQVVTHSQTPLVIVYGNDDWRLETTFDLYLTQAPKATCTRATPSLEKKEKEKERREEKR</sequence>
<evidence type="ECO:0000259" key="3">
    <source>
        <dbReference type="PROSITE" id="PS50222"/>
    </source>
</evidence>
<dbReference type="AlphaFoldDB" id="A0A6L2PDC2"/>
<dbReference type="InterPro" id="IPR002048">
    <property type="entry name" value="EF_hand_dom"/>
</dbReference>
<dbReference type="Pfam" id="PF13499">
    <property type="entry name" value="EF-hand_7"/>
    <property type="match status" value="2"/>
</dbReference>
<dbReference type="CDD" id="cd00051">
    <property type="entry name" value="EFh"/>
    <property type="match status" value="1"/>
</dbReference>
<dbReference type="EMBL" id="BLKM01000075">
    <property type="protein sequence ID" value="GFG28585.1"/>
    <property type="molecule type" value="Genomic_DNA"/>
</dbReference>
<proteinExistence type="predicted"/>
<protein>
    <recommendedName>
        <fullName evidence="3">EF-hand domain-containing protein</fullName>
    </recommendedName>
</protein>
<reference evidence="5" key="1">
    <citation type="submission" date="2020-01" db="EMBL/GenBank/DDBJ databases">
        <title>Draft genome sequence of the Termite Coptotermes fromosanus.</title>
        <authorList>
            <person name="Itakura S."/>
            <person name="Yosikawa Y."/>
            <person name="Umezawa K."/>
        </authorList>
    </citation>
    <scope>NUCLEOTIDE SEQUENCE [LARGE SCALE GENOMIC DNA]</scope>
</reference>
<keyword evidence="5" id="KW-1185">Reference proteome</keyword>
<dbReference type="PROSITE" id="PS50222">
    <property type="entry name" value="EF_HAND_2"/>
    <property type="match status" value="2"/>
</dbReference>
<dbReference type="PANTHER" id="PTHR23048:SF0">
    <property type="entry name" value="CALMODULIN LIKE 3"/>
    <property type="match status" value="1"/>
</dbReference>
<gene>
    <name evidence="4" type="ORF">Cfor_10713</name>
</gene>
<comment type="caution">
    <text evidence="4">The sequence shown here is derived from an EMBL/GenBank/DDBJ whole genome shotgun (WGS) entry which is preliminary data.</text>
</comment>
<dbReference type="InterPro" id="IPR011992">
    <property type="entry name" value="EF-hand-dom_pair"/>
</dbReference>
<dbReference type="SMART" id="SM00054">
    <property type="entry name" value="EFh"/>
    <property type="match status" value="4"/>
</dbReference>
<dbReference type="SUPFAM" id="SSF47473">
    <property type="entry name" value="EF-hand"/>
    <property type="match status" value="1"/>
</dbReference>
<feature type="region of interest" description="Disordered" evidence="2">
    <location>
        <begin position="201"/>
        <end position="220"/>
    </location>
</feature>
<dbReference type="FunFam" id="1.10.238.10:FF:000001">
    <property type="entry name" value="Calmodulin 1"/>
    <property type="match status" value="1"/>
</dbReference>
<evidence type="ECO:0000256" key="1">
    <source>
        <dbReference type="ARBA" id="ARBA00022737"/>
    </source>
</evidence>
<feature type="domain" description="EF-hand" evidence="3">
    <location>
        <begin position="1"/>
        <end position="31"/>
    </location>
</feature>
<dbReference type="OrthoDB" id="26525at2759"/>
<organism evidence="4 5">
    <name type="scientific">Coptotermes formosanus</name>
    <name type="common">Formosan subterranean termite</name>
    <dbReference type="NCBI Taxonomy" id="36987"/>
    <lineage>
        <taxon>Eukaryota</taxon>
        <taxon>Metazoa</taxon>
        <taxon>Ecdysozoa</taxon>
        <taxon>Arthropoda</taxon>
        <taxon>Hexapoda</taxon>
        <taxon>Insecta</taxon>
        <taxon>Pterygota</taxon>
        <taxon>Neoptera</taxon>
        <taxon>Polyneoptera</taxon>
        <taxon>Dictyoptera</taxon>
        <taxon>Blattodea</taxon>
        <taxon>Blattoidea</taxon>
        <taxon>Termitoidae</taxon>
        <taxon>Rhinotermitidae</taxon>
        <taxon>Coptotermes</taxon>
    </lineage>
</organism>
<dbReference type="GO" id="GO:0005509">
    <property type="term" value="F:calcium ion binding"/>
    <property type="evidence" value="ECO:0007669"/>
    <property type="project" value="InterPro"/>
</dbReference>
<keyword evidence="1" id="KW-0677">Repeat</keyword>
<dbReference type="FunCoup" id="A0A6L2PDC2">
    <property type="interactions" value="15"/>
</dbReference>
<name>A0A6L2PDC2_COPFO</name>